<evidence type="ECO:0000313" key="5">
    <source>
        <dbReference type="EMBL" id="GAA4128742.1"/>
    </source>
</evidence>
<organism evidence="5 6">
    <name type="scientific">Nocardioides fonticola</name>
    <dbReference type="NCBI Taxonomy" id="450363"/>
    <lineage>
        <taxon>Bacteria</taxon>
        <taxon>Bacillati</taxon>
        <taxon>Actinomycetota</taxon>
        <taxon>Actinomycetes</taxon>
        <taxon>Propionibacteriales</taxon>
        <taxon>Nocardioidaceae</taxon>
        <taxon>Nocardioides</taxon>
    </lineage>
</organism>
<dbReference type="RefSeq" id="WP_344735346.1">
    <property type="nucleotide sequence ID" value="NZ_BAAAZH010000033.1"/>
</dbReference>
<keyword evidence="2" id="KW-0378">Hydrolase</keyword>
<dbReference type="Pfam" id="PF02626">
    <property type="entry name" value="CT_A_B"/>
    <property type="match status" value="1"/>
</dbReference>
<dbReference type="InterPro" id="IPR029000">
    <property type="entry name" value="Cyclophilin-like_dom_sf"/>
</dbReference>
<dbReference type="InterPro" id="IPR052708">
    <property type="entry name" value="PxpC"/>
</dbReference>
<sequence length="280" mass="28250">MNRLEVLATGPLTTVQDRGRPGFAAIGVPRAGALDRGAAAQALRLVGAAPSAAVLESLLGGLEVRVRDACWAAVTGAVAAVEVEGRPVPWGRAVRVPAGARLRVGTASHGLRTYLAIGGGVALPPVLGSRATDTLAWVGPPAIAVGDVLPLDAAAGPPGIGDALPPVTAPILRLHPGPHAGRFADGVLDGLLGAAYRVASDSDRIGLRLHGPAIARTAAELPSEGMVLGAVQVPPDGQPVVFLADHPTTGGYPVVGVVDPRDVDRCAQVRPGDVVRFARA</sequence>
<dbReference type="SUPFAM" id="SSF50891">
    <property type="entry name" value="Cyclophilin-like"/>
    <property type="match status" value="1"/>
</dbReference>
<dbReference type="PANTHER" id="PTHR43309:SF3">
    <property type="entry name" value="5-OXOPROLINASE SUBUNIT C"/>
    <property type="match status" value="1"/>
</dbReference>
<evidence type="ECO:0000256" key="1">
    <source>
        <dbReference type="ARBA" id="ARBA00022741"/>
    </source>
</evidence>
<dbReference type="Gene3D" id="2.40.100.10">
    <property type="entry name" value="Cyclophilin-like"/>
    <property type="match status" value="1"/>
</dbReference>
<comment type="caution">
    <text evidence="5">The sequence shown here is derived from an EMBL/GenBank/DDBJ whole genome shotgun (WGS) entry which is preliminary data.</text>
</comment>
<evidence type="ECO:0000256" key="2">
    <source>
        <dbReference type="ARBA" id="ARBA00022801"/>
    </source>
</evidence>
<evidence type="ECO:0000256" key="3">
    <source>
        <dbReference type="ARBA" id="ARBA00022840"/>
    </source>
</evidence>
<name>A0ABP7Y2L4_9ACTN</name>
<protein>
    <submittedName>
        <fullName evidence="5">Biotin-dependent carboxyltransferase family protein</fullName>
    </submittedName>
</protein>
<dbReference type="PANTHER" id="PTHR43309">
    <property type="entry name" value="5-OXOPROLINASE SUBUNIT C"/>
    <property type="match status" value="1"/>
</dbReference>
<dbReference type="SMART" id="SM00797">
    <property type="entry name" value="AHS2"/>
    <property type="match status" value="1"/>
</dbReference>
<accession>A0ABP7Y2L4</accession>
<feature type="domain" description="Carboxyltransferase" evidence="4">
    <location>
        <begin position="25"/>
        <end position="280"/>
    </location>
</feature>
<gene>
    <name evidence="5" type="ORF">GCM10022215_40550</name>
</gene>
<dbReference type="NCBIfam" id="TIGR00724">
    <property type="entry name" value="urea_amlyse_rel"/>
    <property type="match status" value="1"/>
</dbReference>
<dbReference type="EMBL" id="BAAAZH010000033">
    <property type="protein sequence ID" value="GAA4128742.1"/>
    <property type="molecule type" value="Genomic_DNA"/>
</dbReference>
<keyword evidence="1" id="KW-0547">Nucleotide-binding</keyword>
<keyword evidence="3" id="KW-0067">ATP-binding</keyword>
<proteinExistence type="predicted"/>
<dbReference type="Proteomes" id="UP001501495">
    <property type="component" value="Unassembled WGS sequence"/>
</dbReference>
<reference evidence="6" key="1">
    <citation type="journal article" date="2019" name="Int. J. Syst. Evol. Microbiol.">
        <title>The Global Catalogue of Microorganisms (GCM) 10K type strain sequencing project: providing services to taxonomists for standard genome sequencing and annotation.</title>
        <authorList>
            <consortium name="The Broad Institute Genomics Platform"/>
            <consortium name="The Broad Institute Genome Sequencing Center for Infectious Disease"/>
            <person name="Wu L."/>
            <person name="Ma J."/>
        </authorList>
    </citation>
    <scope>NUCLEOTIDE SEQUENCE [LARGE SCALE GENOMIC DNA]</scope>
    <source>
        <strain evidence="6">JCM 16703</strain>
    </source>
</reference>
<dbReference type="InterPro" id="IPR003778">
    <property type="entry name" value="CT_A_B"/>
</dbReference>
<keyword evidence="6" id="KW-1185">Reference proteome</keyword>
<evidence type="ECO:0000313" key="6">
    <source>
        <dbReference type="Proteomes" id="UP001501495"/>
    </source>
</evidence>
<evidence type="ECO:0000259" key="4">
    <source>
        <dbReference type="SMART" id="SM00797"/>
    </source>
</evidence>